<feature type="domain" description="DUF7159" evidence="3">
    <location>
        <begin position="3"/>
        <end position="214"/>
    </location>
</feature>
<name>A0ABT8HLW0_MYCAO</name>
<feature type="compositionally biased region" description="Low complexity" evidence="1">
    <location>
        <begin position="616"/>
        <end position="629"/>
    </location>
</feature>
<dbReference type="RefSeq" id="WP_208675623.1">
    <property type="nucleotide sequence ID" value="NZ_CP070380.1"/>
</dbReference>
<dbReference type="EMBL" id="JAUHTC010000089">
    <property type="protein sequence ID" value="MDN4521282.1"/>
    <property type="molecule type" value="Genomic_DNA"/>
</dbReference>
<feature type="compositionally biased region" description="Pro residues" evidence="1">
    <location>
        <begin position="589"/>
        <end position="615"/>
    </location>
</feature>
<keyword evidence="2" id="KW-0472">Membrane</keyword>
<organism evidence="4 5">
    <name type="scientific">Mycolicibacterium austroafricanum</name>
    <name type="common">Mycobacterium austroafricanum</name>
    <dbReference type="NCBI Taxonomy" id="39687"/>
    <lineage>
        <taxon>Bacteria</taxon>
        <taxon>Bacillati</taxon>
        <taxon>Actinomycetota</taxon>
        <taxon>Actinomycetes</taxon>
        <taxon>Mycobacteriales</taxon>
        <taxon>Mycobacteriaceae</taxon>
        <taxon>Mycolicibacterium</taxon>
    </lineage>
</organism>
<sequence>MQLVLGVSVVGATARLALVDVSAPGIAVDESDINLATAPSDTLRSRIVETGRILGAGGHHLTGIRISWSDEGRAAELREALTLAGMAGVAVVPPAEAATALVRGSALGQGHQASALLFIGDDTAALSVVGADAETTSVVAVEPVGAAGPESACTALLERLREEPGGAEGLYVVGTSWNTAALTETLGATSPIPLRAFDSPDFAIARGATMAAPAAGFATSPGPQIGEHLAYSMAPDSGSMSVGYGADYGQYGSEVPLQASMAPLGHTDDPDEVEEQPMSAVPAGRPRILLVGSTIAAIVVVGFAALAVVVAISIQPAASQQAIRDYEAVPGKYLPVMPGQGTSSVEDSEVYLPPVVPVAQTLPETGGGPVRTAGNSGGQYSPSGGVGGETRTVFVTQAGPGGGGAVVASPPNSFKLSDWLPTGMTIDIGGLFKQTAACKDGDGDCVEEATRCKLGPSFGACIYKNFFCKSGSECAVTEDSPTPLNGRADTECPGGASCAPSPPDDPLENPSEEGSAGTGSEATVGSDLEPEARTEPETGTPGTTTTTVTRPSEEPTTPTSPSSTPEPSETSPTSSPTPEAPKPSSSTKPAPPSEEPKAPEPVPAPSEEPPAPAPPTTVEEAPAVEAPAQEPVPPPVVEEAPAAPPVVEEAPAAPPVVEAPAPAPVVQQAPAVTPSAPSNGDGGSSSSSSESDSGSVSTPETTVIETP</sequence>
<keyword evidence="2" id="KW-0812">Transmembrane</keyword>
<protein>
    <recommendedName>
        <fullName evidence="3">DUF7159 domain-containing protein</fullName>
    </recommendedName>
</protein>
<dbReference type="Proteomes" id="UP001172687">
    <property type="component" value="Unassembled WGS sequence"/>
</dbReference>
<keyword evidence="2" id="KW-1133">Transmembrane helix</keyword>
<feature type="compositionally biased region" description="Low complexity" evidence="1">
    <location>
        <begin position="637"/>
        <end position="697"/>
    </location>
</feature>
<evidence type="ECO:0000313" key="5">
    <source>
        <dbReference type="Proteomes" id="UP001172687"/>
    </source>
</evidence>
<keyword evidence="5" id="KW-1185">Reference proteome</keyword>
<dbReference type="Pfam" id="PF23717">
    <property type="entry name" value="DUF7159"/>
    <property type="match status" value="1"/>
</dbReference>
<feature type="region of interest" description="Disordered" evidence="1">
    <location>
        <begin position="475"/>
        <end position="707"/>
    </location>
</feature>
<evidence type="ECO:0000259" key="3">
    <source>
        <dbReference type="Pfam" id="PF23717"/>
    </source>
</evidence>
<evidence type="ECO:0000313" key="4">
    <source>
        <dbReference type="EMBL" id="MDN4521282.1"/>
    </source>
</evidence>
<accession>A0ABT8HLW0</accession>
<comment type="caution">
    <text evidence="4">The sequence shown here is derived from an EMBL/GenBank/DDBJ whole genome shotgun (WGS) entry which is preliminary data.</text>
</comment>
<reference evidence="4" key="1">
    <citation type="submission" date="2023-07" db="EMBL/GenBank/DDBJ databases">
        <title>Degradation of tert-butanol by M. austroafricanum TBA100.</title>
        <authorList>
            <person name="Helbich S."/>
            <person name="Vainshtein Y."/>
        </authorList>
    </citation>
    <scope>NUCLEOTIDE SEQUENCE</scope>
    <source>
        <strain evidence="4">TBA100</strain>
    </source>
</reference>
<dbReference type="InterPro" id="IPR055583">
    <property type="entry name" value="DUF7159"/>
</dbReference>
<feature type="compositionally biased region" description="Polar residues" evidence="1">
    <location>
        <begin position="698"/>
        <end position="707"/>
    </location>
</feature>
<evidence type="ECO:0000256" key="2">
    <source>
        <dbReference type="SAM" id="Phobius"/>
    </source>
</evidence>
<feature type="compositionally biased region" description="Low complexity" evidence="1">
    <location>
        <begin position="537"/>
        <end position="588"/>
    </location>
</feature>
<gene>
    <name evidence="4" type="ORF">QYF68_26170</name>
</gene>
<evidence type="ECO:0000256" key="1">
    <source>
        <dbReference type="SAM" id="MobiDB-lite"/>
    </source>
</evidence>
<dbReference type="PRINTS" id="PR01217">
    <property type="entry name" value="PRICHEXTENSN"/>
</dbReference>
<proteinExistence type="predicted"/>
<feature type="transmembrane region" description="Helical" evidence="2">
    <location>
        <begin position="288"/>
        <end position="314"/>
    </location>
</feature>